<proteinExistence type="predicted"/>
<accession>A0A3P8DNE6</accession>
<dbReference type="EMBL" id="UZAH01028759">
    <property type="protein sequence ID" value="VDP02189.1"/>
    <property type="molecule type" value="Genomic_DNA"/>
</dbReference>
<sequence length="121" mass="13844">MGCGLAEAAGDIRHDFLVRPRKKEELFVFCAAFILRLLALNDRPAVILQLFLNTDGETQCGQLPLRDILKWRGYGARSTDLLPDCVVQVARTFSPKLKRPRCFVVHQSLRHLRSVFTDYRS</sequence>
<protein>
    <submittedName>
        <fullName evidence="1 3">Uncharacterized protein</fullName>
    </submittedName>
</protein>
<evidence type="ECO:0000313" key="1">
    <source>
        <dbReference type="EMBL" id="VDP02189.1"/>
    </source>
</evidence>
<dbReference type="Proteomes" id="UP000050761">
    <property type="component" value="Unassembled WGS sequence"/>
</dbReference>
<dbReference type="WBParaSite" id="HPBE_0001523601-mRNA-1">
    <property type="protein sequence ID" value="HPBE_0001523601-mRNA-1"/>
    <property type="gene ID" value="HPBE_0001523601"/>
</dbReference>
<evidence type="ECO:0000313" key="2">
    <source>
        <dbReference type="Proteomes" id="UP000050761"/>
    </source>
</evidence>
<accession>A0A183G1W9</accession>
<evidence type="ECO:0000313" key="3">
    <source>
        <dbReference type="WBParaSite" id="HPBE_0001523601-mRNA-1"/>
    </source>
</evidence>
<keyword evidence="2" id="KW-1185">Reference proteome</keyword>
<gene>
    <name evidence="1" type="ORF">HPBE_LOCUS15236</name>
</gene>
<dbReference type="AlphaFoldDB" id="A0A183G1W9"/>
<organism evidence="2 3">
    <name type="scientific">Heligmosomoides polygyrus</name>
    <name type="common">Parasitic roundworm</name>
    <dbReference type="NCBI Taxonomy" id="6339"/>
    <lineage>
        <taxon>Eukaryota</taxon>
        <taxon>Metazoa</taxon>
        <taxon>Ecdysozoa</taxon>
        <taxon>Nematoda</taxon>
        <taxon>Chromadorea</taxon>
        <taxon>Rhabditida</taxon>
        <taxon>Rhabditina</taxon>
        <taxon>Rhabditomorpha</taxon>
        <taxon>Strongyloidea</taxon>
        <taxon>Heligmosomidae</taxon>
        <taxon>Heligmosomoides</taxon>
    </lineage>
</organism>
<reference evidence="1 2" key="1">
    <citation type="submission" date="2018-11" db="EMBL/GenBank/DDBJ databases">
        <authorList>
            <consortium name="Pathogen Informatics"/>
        </authorList>
    </citation>
    <scope>NUCLEOTIDE SEQUENCE [LARGE SCALE GENOMIC DNA]</scope>
</reference>
<reference evidence="3" key="2">
    <citation type="submission" date="2019-09" db="UniProtKB">
        <authorList>
            <consortium name="WormBaseParasite"/>
        </authorList>
    </citation>
    <scope>IDENTIFICATION</scope>
</reference>
<name>A0A183G1W9_HELPZ</name>